<sequence length="84" mass="10111">MTFGHDVLLNRVDYTDEHEYDELFTVFNFSGTISITITIVRKPIHPFPFIIQRIRSSPDPSWIRFSRFLVFFFMFSRSDKLFLI</sequence>
<dbReference type="AlphaFoldDB" id="A0AAN9SRR7"/>
<keyword evidence="2" id="KW-1185">Reference proteome</keyword>
<organism evidence="1 2">
    <name type="scientific">Psophocarpus tetragonolobus</name>
    <name type="common">Winged bean</name>
    <name type="synonym">Dolichos tetragonolobus</name>
    <dbReference type="NCBI Taxonomy" id="3891"/>
    <lineage>
        <taxon>Eukaryota</taxon>
        <taxon>Viridiplantae</taxon>
        <taxon>Streptophyta</taxon>
        <taxon>Embryophyta</taxon>
        <taxon>Tracheophyta</taxon>
        <taxon>Spermatophyta</taxon>
        <taxon>Magnoliopsida</taxon>
        <taxon>eudicotyledons</taxon>
        <taxon>Gunneridae</taxon>
        <taxon>Pentapetalae</taxon>
        <taxon>rosids</taxon>
        <taxon>fabids</taxon>
        <taxon>Fabales</taxon>
        <taxon>Fabaceae</taxon>
        <taxon>Papilionoideae</taxon>
        <taxon>50 kb inversion clade</taxon>
        <taxon>NPAAA clade</taxon>
        <taxon>indigoferoid/millettioid clade</taxon>
        <taxon>Phaseoleae</taxon>
        <taxon>Psophocarpus</taxon>
    </lineage>
</organism>
<reference evidence="1 2" key="1">
    <citation type="submission" date="2024-01" db="EMBL/GenBank/DDBJ databases">
        <title>The genomes of 5 underutilized Papilionoideae crops provide insights into root nodulation and disease resistanc.</title>
        <authorList>
            <person name="Jiang F."/>
        </authorList>
    </citation>
    <scope>NUCLEOTIDE SEQUENCE [LARGE SCALE GENOMIC DNA]</scope>
    <source>
        <strain evidence="1">DUOXIRENSHENG_FW03</strain>
        <tissue evidence="1">Leaves</tissue>
    </source>
</reference>
<accession>A0AAN9SRR7</accession>
<evidence type="ECO:0000313" key="2">
    <source>
        <dbReference type="Proteomes" id="UP001386955"/>
    </source>
</evidence>
<name>A0AAN9SRR7_PSOTE</name>
<comment type="caution">
    <text evidence="1">The sequence shown here is derived from an EMBL/GenBank/DDBJ whole genome shotgun (WGS) entry which is preliminary data.</text>
</comment>
<protein>
    <submittedName>
        <fullName evidence="1">Uncharacterized protein</fullName>
    </submittedName>
</protein>
<evidence type="ECO:0000313" key="1">
    <source>
        <dbReference type="EMBL" id="KAK7399463.1"/>
    </source>
</evidence>
<gene>
    <name evidence="1" type="ORF">VNO78_10646</name>
</gene>
<dbReference type="EMBL" id="JAYMYS010000003">
    <property type="protein sequence ID" value="KAK7399463.1"/>
    <property type="molecule type" value="Genomic_DNA"/>
</dbReference>
<proteinExistence type="predicted"/>
<dbReference type="Proteomes" id="UP001386955">
    <property type="component" value="Unassembled WGS sequence"/>
</dbReference>